<accession>A0ABT8TUK3</accession>
<gene>
    <name evidence="1" type="ORF">QWJ41_18030</name>
</gene>
<comment type="caution">
    <text evidence="1">The sequence shown here is derived from an EMBL/GenBank/DDBJ whole genome shotgun (WGS) entry which is preliminary data.</text>
</comment>
<protein>
    <submittedName>
        <fullName evidence="1">AAA family ATPase</fullName>
    </submittedName>
</protein>
<evidence type="ECO:0000313" key="2">
    <source>
        <dbReference type="Proteomes" id="UP001168363"/>
    </source>
</evidence>
<dbReference type="Gene3D" id="3.40.50.300">
    <property type="entry name" value="P-loop containing nucleotide triphosphate hydrolases"/>
    <property type="match status" value="1"/>
</dbReference>
<dbReference type="EMBL" id="JAULSC010000023">
    <property type="protein sequence ID" value="MDO3397632.1"/>
    <property type="molecule type" value="Genomic_DNA"/>
</dbReference>
<dbReference type="PANTHER" id="PTHR37816">
    <property type="entry name" value="YALI0E33011P"/>
    <property type="match status" value="1"/>
</dbReference>
<reference evidence="1" key="1">
    <citation type="submission" date="2023-06" db="EMBL/GenBank/DDBJ databases">
        <title>Genome sequence of Nocardioides sp. SOB44.</title>
        <authorList>
            <person name="Zhang G."/>
        </authorList>
    </citation>
    <scope>NUCLEOTIDE SEQUENCE</scope>
    <source>
        <strain evidence="1">SOB44</strain>
    </source>
</reference>
<dbReference type="Proteomes" id="UP001168363">
    <property type="component" value="Unassembled WGS sequence"/>
</dbReference>
<keyword evidence="2" id="KW-1185">Reference proteome</keyword>
<proteinExistence type="predicted"/>
<dbReference type="InterPro" id="IPR027417">
    <property type="entry name" value="P-loop_NTPase"/>
</dbReference>
<evidence type="ECO:0000313" key="1">
    <source>
        <dbReference type="EMBL" id="MDO3397632.1"/>
    </source>
</evidence>
<dbReference type="SUPFAM" id="SSF52540">
    <property type="entry name" value="P-loop containing nucleoside triphosphate hydrolases"/>
    <property type="match status" value="1"/>
</dbReference>
<dbReference type="PANTHER" id="PTHR37816:SF1">
    <property type="entry name" value="TOXIN"/>
    <property type="match status" value="1"/>
</dbReference>
<organism evidence="1 2">
    <name type="scientific">Nocardioides cremeus</name>
    <dbReference type="NCBI Taxonomy" id="3058044"/>
    <lineage>
        <taxon>Bacteria</taxon>
        <taxon>Bacillati</taxon>
        <taxon>Actinomycetota</taxon>
        <taxon>Actinomycetes</taxon>
        <taxon>Propionibacteriales</taxon>
        <taxon>Nocardioidaceae</taxon>
        <taxon>Nocardioides</taxon>
    </lineage>
</organism>
<name>A0ABT8TUK3_9ACTN</name>
<dbReference type="InterPro" id="IPR052922">
    <property type="entry name" value="Cytidylate_Kinase-2"/>
</dbReference>
<dbReference type="RefSeq" id="WP_302709844.1">
    <property type="nucleotide sequence ID" value="NZ_JAULSC010000023.1"/>
</dbReference>
<sequence>MPAPDALRHPATGGRPRRVLVAGLSGAGKTTLARRLATVLDLPHTELDALHHGPGWVPRPEFLDEVAALADSPAWVTEWQYGTARPVLAARADLLVWLDQPYPVVLARLVRRTVRRRVRREVLWNGNVEGPLRALLTDPEHVVRYQWTHRHKYRDDLVPRLRRDRPGLRVVRLTSDREVERWLAGLASAASGAGGDAGR</sequence>